<name>D0WI98_SLAES</name>
<dbReference type="RefSeq" id="WP_006362834.1">
    <property type="nucleotide sequence ID" value="NZ_GG700631.1"/>
</dbReference>
<reference evidence="1" key="1">
    <citation type="submission" date="2009-10" db="EMBL/GenBank/DDBJ databases">
        <authorList>
            <person name="Weinstock G."/>
            <person name="Sodergren E."/>
            <person name="Clifton S."/>
            <person name="Fulton L."/>
            <person name="Fulton B."/>
            <person name="Courtney L."/>
            <person name="Fronick C."/>
            <person name="Harrison M."/>
            <person name="Strong C."/>
            <person name="Farmer C."/>
            <person name="Delahaunty K."/>
            <person name="Markovic C."/>
            <person name="Hall O."/>
            <person name="Minx P."/>
            <person name="Tomlinson C."/>
            <person name="Mitreva M."/>
            <person name="Nelson J."/>
            <person name="Hou S."/>
            <person name="Wollam A."/>
            <person name="Pepin K.H."/>
            <person name="Johnson M."/>
            <person name="Bhonagiri V."/>
            <person name="Nash W.E."/>
            <person name="Warren W."/>
            <person name="Chinwalla A."/>
            <person name="Mardis E.R."/>
            <person name="Wilson R.K."/>
        </authorList>
    </citation>
    <scope>NUCLEOTIDE SEQUENCE [LARGE SCALE GENOMIC DNA]</scope>
    <source>
        <strain evidence="1">ATCC 700122</strain>
    </source>
</reference>
<organism evidence="1 2">
    <name type="scientific">Slackia exigua (strain ATCC 700122 / DSM 15923 / CIP 105133 / JCM 11022 / KCTC 5966 / S-7)</name>
    <dbReference type="NCBI Taxonomy" id="649764"/>
    <lineage>
        <taxon>Bacteria</taxon>
        <taxon>Bacillati</taxon>
        <taxon>Actinomycetota</taxon>
        <taxon>Coriobacteriia</taxon>
        <taxon>Eggerthellales</taxon>
        <taxon>Eggerthellaceae</taxon>
        <taxon>Slackia</taxon>
    </lineage>
</organism>
<dbReference type="STRING" id="649764.HMPREF0762_01570"/>
<dbReference type="eggNOG" id="COG3077">
    <property type="taxonomic scope" value="Bacteria"/>
</dbReference>
<accession>D0WI98</accession>
<dbReference type="HOGENOM" id="CLU_154558_5_0_11"/>
<protein>
    <submittedName>
        <fullName evidence="1">Addiction module antitoxin, RelB/DinJ family</fullName>
    </submittedName>
</protein>
<sequence length="79" mass="8705">MAKTSVLQVRMDSDLKEHAESLYKNMGTSLAEAVRIFARQSVLENGMPFMVHVPAGHDSRTLGIANGRYTIPDDIDADN</sequence>
<gene>
    <name evidence="1" type="ORF">HMPREF0762_01570</name>
</gene>
<evidence type="ECO:0000313" key="2">
    <source>
        <dbReference type="Proteomes" id="UP000006001"/>
    </source>
</evidence>
<dbReference type="Pfam" id="PF04221">
    <property type="entry name" value="RelB"/>
    <property type="match status" value="1"/>
</dbReference>
<dbReference type="GeneID" id="85008313"/>
<dbReference type="InterPro" id="IPR013321">
    <property type="entry name" value="Arc_rbn_hlx_hlx"/>
</dbReference>
<keyword evidence="2" id="KW-1185">Reference proteome</keyword>
<dbReference type="NCBIfam" id="TIGR02384">
    <property type="entry name" value="RelB_DinJ"/>
    <property type="match status" value="1"/>
</dbReference>
<proteinExistence type="predicted"/>
<comment type="caution">
    <text evidence="1">The sequence shown here is derived from an EMBL/GenBank/DDBJ whole genome shotgun (WGS) entry which is preliminary data.</text>
</comment>
<dbReference type="Proteomes" id="UP000006001">
    <property type="component" value="Unassembled WGS sequence"/>
</dbReference>
<dbReference type="Gene3D" id="1.10.1220.10">
    <property type="entry name" value="Met repressor-like"/>
    <property type="match status" value="1"/>
</dbReference>
<dbReference type="InterPro" id="IPR007337">
    <property type="entry name" value="RelB/DinJ"/>
</dbReference>
<evidence type="ECO:0000313" key="1">
    <source>
        <dbReference type="EMBL" id="EEZ60765.1"/>
    </source>
</evidence>
<dbReference type="OrthoDB" id="3174560at2"/>
<dbReference type="AlphaFoldDB" id="D0WI98"/>
<dbReference type="GO" id="GO:0006355">
    <property type="term" value="P:regulation of DNA-templated transcription"/>
    <property type="evidence" value="ECO:0007669"/>
    <property type="project" value="InterPro"/>
</dbReference>
<dbReference type="EMBL" id="ACUX02000016">
    <property type="protein sequence ID" value="EEZ60765.1"/>
    <property type="molecule type" value="Genomic_DNA"/>
</dbReference>